<dbReference type="InterPro" id="IPR002624">
    <property type="entry name" value="DCK/DGK"/>
</dbReference>
<accession>A0A6C0KEJ9</accession>
<dbReference type="PANTHER" id="PTHR10513:SF35">
    <property type="entry name" value="DEOXYADENOSINE KINASE"/>
    <property type="match status" value="1"/>
</dbReference>
<dbReference type="Gene3D" id="3.40.50.300">
    <property type="entry name" value="P-loop containing nucleotide triphosphate hydrolases"/>
    <property type="match status" value="1"/>
</dbReference>
<name>A0A6C0KEJ9_9ZZZZ</name>
<evidence type="ECO:0000313" key="2">
    <source>
        <dbReference type="EMBL" id="QHU14748.1"/>
    </source>
</evidence>
<reference evidence="2" key="1">
    <citation type="journal article" date="2020" name="Nature">
        <title>Giant virus diversity and host interactions through global metagenomics.</title>
        <authorList>
            <person name="Schulz F."/>
            <person name="Roux S."/>
            <person name="Paez-Espino D."/>
            <person name="Jungbluth S."/>
            <person name="Walsh D.A."/>
            <person name="Denef V.J."/>
            <person name="McMahon K.D."/>
            <person name="Konstantinidis K.T."/>
            <person name="Eloe-Fadrosh E.A."/>
            <person name="Kyrpides N.C."/>
            <person name="Woyke T."/>
        </authorList>
    </citation>
    <scope>NUCLEOTIDE SEQUENCE</scope>
    <source>
        <strain evidence="2">GVMAG-S-1102113-126</strain>
    </source>
</reference>
<organism evidence="2">
    <name type="scientific">viral metagenome</name>
    <dbReference type="NCBI Taxonomy" id="1070528"/>
    <lineage>
        <taxon>unclassified sequences</taxon>
        <taxon>metagenomes</taxon>
        <taxon>organismal metagenomes</taxon>
    </lineage>
</organism>
<dbReference type="InterPro" id="IPR027417">
    <property type="entry name" value="P-loop_NTPase"/>
</dbReference>
<dbReference type="Pfam" id="PF01712">
    <property type="entry name" value="dNK"/>
    <property type="match status" value="1"/>
</dbReference>
<dbReference type="GO" id="GO:0005737">
    <property type="term" value="C:cytoplasm"/>
    <property type="evidence" value="ECO:0007669"/>
    <property type="project" value="TreeGrafter"/>
</dbReference>
<feature type="domain" description="Deoxynucleoside kinase" evidence="1">
    <location>
        <begin position="5"/>
        <end position="200"/>
    </location>
</feature>
<dbReference type="InterPro" id="IPR031314">
    <property type="entry name" value="DNK_dom"/>
</dbReference>
<dbReference type="GO" id="GO:0019136">
    <property type="term" value="F:deoxynucleoside kinase activity"/>
    <property type="evidence" value="ECO:0007669"/>
    <property type="project" value="InterPro"/>
</dbReference>
<dbReference type="EMBL" id="MN740846">
    <property type="protein sequence ID" value="QHU14748.1"/>
    <property type="molecule type" value="Genomic_DNA"/>
</dbReference>
<dbReference type="GO" id="GO:0005524">
    <property type="term" value="F:ATP binding"/>
    <property type="evidence" value="ECO:0007669"/>
    <property type="project" value="InterPro"/>
</dbReference>
<protein>
    <recommendedName>
        <fullName evidence="1">Deoxynucleoside kinase domain-containing protein</fullName>
    </recommendedName>
</protein>
<dbReference type="PIRSF" id="PIRSF000705">
    <property type="entry name" value="DNK"/>
    <property type="match status" value="1"/>
</dbReference>
<dbReference type="PANTHER" id="PTHR10513">
    <property type="entry name" value="DEOXYNUCLEOSIDE KINASE"/>
    <property type="match status" value="1"/>
</dbReference>
<sequence length="235" mass="27238">MAPIISIEGNIGSGKSTFVSYLRSTLSDDYVFLEEPVDTWNTIRDESDNTILTKFYQDRKRYAFSFQMLAYISRLVLLLETVKKFPNKTIITERSVLTDRNVFAKMLSDDGEIEHIEHCIYLQWFDYFIKDIHITHVVYVKTDPVTCEGRIAKRNREGEDIPLDYLSRCGSYHDDWLCSEENSFAILNIDGNTDISDNPDALKEWSIALQEWACVGQTVFRKLEQKTNPPVPREG</sequence>
<dbReference type="AlphaFoldDB" id="A0A6C0KEJ9"/>
<proteinExistence type="predicted"/>
<dbReference type="SUPFAM" id="SSF52540">
    <property type="entry name" value="P-loop containing nucleoside triphosphate hydrolases"/>
    <property type="match status" value="1"/>
</dbReference>
<evidence type="ECO:0000259" key="1">
    <source>
        <dbReference type="Pfam" id="PF01712"/>
    </source>
</evidence>
<dbReference type="InterPro" id="IPR050566">
    <property type="entry name" value="Deoxyribonucleoside_kinase"/>
</dbReference>
<dbReference type="CDD" id="cd01673">
    <property type="entry name" value="dNK"/>
    <property type="match status" value="1"/>
</dbReference>